<keyword evidence="1" id="KW-0812">Transmembrane</keyword>
<protein>
    <submittedName>
        <fullName evidence="2">Uncharacterized protein</fullName>
    </submittedName>
</protein>
<keyword evidence="1" id="KW-1133">Transmembrane helix</keyword>
<evidence type="ECO:0000313" key="2">
    <source>
        <dbReference type="EMBL" id="WAH37015.1"/>
    </source>
</evidence>
<keyword evidence="3" id="KW-1185">Reference proteome</keyword>
<evidence type="ECO:0000256" key="1">
    <source>
        <dbReference type="SAM" id="Phobius"/>
    </source>
</evidence>
<organism evidence="2 3">
    <name type="scientific">Alicyclobacillus dauci</name>
    <dbReference type="NCBI Taxonomy" id="1475485"/>
    <lineage>
        <taxon>Bacteria</taxon>
        <taxon>Bacillati</taxon>
        <taxon>Bacillota</taxon>
        <taxon>Bacilli</taxon>
        <taxon>Bacillales</taxon>
        <taxon>Alicyclobacillaceae</taxon>
        <taxon>Alicyclobacillus</taxon>
    </lineage>
</organism>
<dbReference type="EMBL" id="CP104064">
    <property type="protein sequence ID" value="WAH37015.1"/>
    <property type="molecule type" value="Genomic_DNA"/>
</dbReference>
<feature type="transmembrane region" description="Helical" evidence="1">
    <location>
        <begin position="7"/>
        <end position="32"/>
    </location>
</feature>
<reference evidence="2" key="1">
    <citation type="submission" date="2022-08" db="EMBL/GenBank/DDBJ databases">
        <title>Alicyclobacillus dauci DSM2870, complete genome.</title>
        <authorList>
            <person name="Wang Q."/>
            <person name="Cai R."/>
            <person name="Wang Z."/>
        </authorList>
    </citation>
    <scope>NUCLEOTIDE SEQUENCE</scope>
    <source>
        <strain evidence="2">DSM 28700</strain>
    </source>
</reference>
<evidence type="ECO:0000313" key="3">
    <source>
        <dbReference type="Proteomes" id="UP001164803"/>
    </source>
</evidence>
<keyword evidence="1" id="KW-0472">Membrane</keyword>
<accession>A0ABY6Z2P6</accession>
<dbReference type="RefSeq" id="WP_268044446.1">
    <property type="nucleotide sequence ID" value="NZ_CP104064.1"/>
</dbReference>
<feature type="transmembrane region" description="Helical" evidence="1">
    <location>
        <begin position="38"/>
        <end position="56"/>
    </location>
</feature>
<proteinExistence type="predicted"/>
<sequence length="68" mass="7808">MKVIKVLWGLIFDDWRLVLTLVIGLILSAILALAHIKLAAAIVFWLFLPLSLWISIEAELRKRLRKGQ</sequence>
<gene>
    <name evidence="2" type="ORF">NZD86_00040</name>
</gene>
<dbReference type="Proteomes" id="UP001164803">
    <property type="component" value="Chromosome"/>
</dbReference>
<name>A0ABY6Z2P6_9BACL</name>